<dbReference type="PANTHER" id="PTHR10794:SF94">
    <property type="entry name" value="ESTERASE YHET-RELATED"/>
    <property type="match status" value="1"/>
</dbReference>
<comment type="caution">
    <text evidence="4">The sequence shown here is derived from an EMBL/GenBank/DDBJ whole genome shotgun (WGS) entry which is preliminary data.</text>
</comment>
<feature type="domain" description="AB hydrolase-1" evidence="3">
    <location>
        <begin position="86"/>
        <end position="290"/>
    </location>
</feature>
<evidence type="ECO:0000313" key="5">
    <source>
        <dbReference type="Proteomes" id="UP000245533"/>
    </source>
</evidence>
<dbReference type="InterPro" id="IPR029058">
    <property type="entry name" value="AB_hydrolase_fold"/>
</dbReference>
<evidence type="ECO:0000256" key="2">
    <source>
        <dbReference type="PIRSR" id="PIRSR005211-1"/>
    </source>
</evidence>
<comment type="similarity">
    <text evidence="1">Belongs to the AB hydrolase superfamily. AB hydrolase 4 family.</text>
</comment>
<evidence type="ECO:0000313" key="4">
    <source>
        <dbReference type="EMBL" id="PWN07695.1"/>
    </source>
</evidence>
<proteinExistence type="inferred from homology"/>
<gene>
    <name evidence="4" type="ORF">DDZ15_01330</name>
</gene>
<dbReference type="GO" id="GO:0034338">
    <property type="term" value="F:short-chain carboxylesterase activity"/>
    <property type="evidence" value="ECO:0007669"/>
    <property type="project" value="TreeGrafter"/>
</dbReference>
<feature type="active site" description="Charge relay system" evidence="2">
    <location>
        <position position="286"/>
    </location>
</feature>
<dbReference type="GO" id="GO:0047372">
    <property type="term" value="F:monoacylglycerol lipase activity"/>
    <property type="evidence" value="ECO:0007669"/>
    <property type="project" value="TreeGrafter"/>
</dbReference>
<evidence type="ECO:0000256" key="1">
    <source>
        <dbReference type="ARBA" id="ARBA00010884"/>
    </source>
</evidence>
<dbReference type="InterPro" id="IPR050960">
    <property type="entry name" value="AB_hydrolase_4_sf"/>
</dbReference>
<feature type="active site" description="Charge relay system" evidence="2">
    <location>
        <position position="165"/>
    </location>
</feature>
<keyword evidence="5" id="KW-1185">Reference proteome</keyword>
<name>A0A316TWS0_9BACT</name>
<dbReference type="PIRSF" id="PIRSF005211">
    <property type="entry name" value="Ab_hydro_YheT"/>
    <property type="match status" value="1"/>
</dbReference>
<reference evidence="4 5" key="1">
    <citation type="submission" date="2018-05" db="EMBL/GenBank/DDBJ databases">
        <title>Rhodohalobacter halophilus gen. nov., sp. nov., a moderately halophilic member of the family Balneolaceae.</title>
        <authorList>
            <person name="Liu Z.-W."/>
        </authorList>
    </citation>
    <scope>NUCLEOTIDE SEQUENCE [LARGE SCALE GENOMIC DNA]</scope>
    <source>
        <strain evidence="4 5">8A47</strain>
    </source>
</reference>
<dbReference type="PANTHER" id="PTHR10794">
    <property type="entry name" value="ABHYDROLASE DOMAIN-CONTAINING PROTEIN"/>
    <property type="match status" value="1"/>
</dbReference>
<dbReference type="Proteomes" id="UP000245533">
    <property type="component" value="Unassembled WGS sequence"/>
</dbReference>
<dbReference type="SUPFAM" id="SSF53474">
    <property type="entry name" value="alpha/beta-Hydrolases"/>
    <property type="match status" value="1"/>
</dbReference>
<dbReference type="EMBL" id="QGGB01000002">
    <property type="protein sequence ID" value="PWN07695.1"/>
    <property type="molecule type" value="Genomic_DNA"/>
</dbReference>
<dbReference type="InterPro" id="IPR000073">
    <property type="entry name" value="AB_hydrolase_1"/>
</dbReference>
<dbReference type="AlphaFoldDB" id="A0A316TWS0"/>
<protein>
    <recommendedName>
        <fullName evidence="3">AB hydrolase-1 domain-containing protein</fullName>
    </recommendedName>
</protein>
<dbReference type="RefSeq" id="WP_109644087.1">
    <property type="nucleotide sequence ID" value="NZ_QGGB01000002.1"/>
</dbReference>
<dbReference type="InterPro" id="IPR012020">
    <property type="entry name" value="ABHD4"/>
</dbReference>
<dbReference type="Pfam" id="PF00561">
    <property type="entry name" value="Abhydrolase_1"/>
    <property type="match status" value="1"/>
</dbReference>
<sequence length="337" mass="38721">MFTEKSALPVVRNRNDFIYRLSVKDKDLIFENFDSAPWCLNGHFHTVLCSLLFQPSEAGYERIEIETPDSDFLQLDLYEIPGSTKIVLLLHGLEGHSRRYYIARLAAYLNRRGISAIAMNYRSCGGKMNRNRKFYHSGETDDLHTTLKWVQNRFTGQSIHMAGFSLGASSMLNYLNKYGTRHPVNSAAAISTPFELKKGSLNLEKGFNRVYTRQFLTTLIQKLNQKKERFPDLPDFNGSTLYNFDDQVTAPIHGFEDADDYYGSCSSAFFMHRIQTPLLVIHSKEDPLCPFRWVPHKEIARNSKVNACFTKKGGHVGFWSLPPGWLNRVITDYFLAY</sequence>
<accession>A0A316TWS0</accession>
<evidence type="ECO:0000259" key="3">
    <source>
        <dbReference type="Pfam" id="PF00561"/>
    </source>
</evidence>
<dbReference type="Gene3D" id="3.40.50.1820">
    <property type="entry name" value="alpha/beta hydrolase"/>
    <property type="match status" value="1"/>
</dbReference>
<dbReference type="OrthoDB" id="332676at2"/>
<organism evidence="4 5">
    <name type="scientific">Rhodohalobacter mucosus</name>
    <dbReference type="NCBI Taxonomy" id="2079485"/>
    <lineage>
        <taxon>Bacteria</taxon>
        <taxon>Pseudomonadati</taxon>
        <taxon>Balneolota</taxon>
        <taxon>Balneolia</taxon>
        <taxon>Balneolales</taxon>
        <taxon>Balneolaceae</taxon>
        <taxon>Rhodohalobacter</taxon>
    </lineage>
</organism>
<feature type="active site" description="Charge relay system" evidence="2">
    <location>
        <position position="315"/>
    </location>
</feature>